<dbReference type="RefSeq" id="WP_281385302.1">
    <property type="nucleotide sequence ID" value="NZ_JACCBU010000001.1"/>
</dbReference>
<sequence>MTLGGRGRVVEAISRGQEAGARIDAFLSLAGTGTARAGGA</sequence>
<protein>
    <submittedName>
        <fullName evidence="1">Uncharacterized protein</fullName>
    </submittedName>
</protein>
<proteinExistence type="predicted"/>
<evidence type="ECO:0000313" key="2">
    <source>
        <dbReference type="Proteomes" id="UP000569914"/>
    </source>
</evidence>
<dbReference type="EMBL" id="JACCBU010000001">
    <property type="protein sequence ID" value="NYE73183.1"/>
    <property type="molecule type" value="Genomic_DNA"/>
</dbReference>
<dbReference type="Proteomes" id="UP000569914">
    <property type="component" value="Unassembled WGS sequence"/>
</dbReference>
<organism evidence="1 2">
    <name type="scientific">Microlunatus parietis</name>
    <dbReference type="NCBI Taxonomy" id="682979"/>
    <lineage>
        <taxon>Bacteria</taxon>
        <taxon>Bacillati</taxon>
        <taxon>Actinomycetota</taxon>
        <taxon>Actinomycetes</taxon>
        <taxon>Propionibacteriales</taxon>
        <taxon>Propionibacteriaceae</taxon>
        <taxon>Microlunatus</taxon>
    </lineage>
</organism>
<reference evidence="1 2" key="1">
    <citation type="submission" date="2020-07" db="EMBL/GenBank/DDBJ databases">
        <title>Sequencing the genomes of 1000 actinobacteria strains.</title>
        <authorList>
            <person name="Klenk H.-P."/>
        </authorList>
    </citation>
    <scope>NUCLEOTIDE SEQUENCE [LARGE SCALE GENOMIC DNA]</scope>
    <source>
        <strain evidence="1 2">DSM 22083</strain>
    </source>
</reference>
<evidence type="ECO:0000313" key="1">
    <source>
        <dbReference type="EMBL" id="NYE73183.1"/>
    </source>
</evidence>
<name>A0A7Y9LDT1_9ACTN</name>
<comment type="caution">
    <text evidence="1">The sequence shown here is derived from an EMBL/GenBank/DDBJ whole genome shotgun (WGS) entry which is preliminary data.</text>
</comment>
<accession>A0A7Y9LDT1</accession>
<dbReference type="AlphaFoldDB" id="A0A7Y9LDT1"/>
<gene>
    <name evidence="1" type="ORF">BKA15_004512</name>
</gene>
<keyword evidence="2" id="KW-1185">Reference proteome</keyword>